<dbReference type="InterPro" id="IPR041664">
    <property type="entry name" value="AAA_16"/>
</dbReference>
<dbReference type="InterPro" id="IPR001387">
    <property type="entry name" value="Cro/C1-type_HTH"/>
</dbReference>
<dbReference type="GO" id="GO:0003677">
    <property type="term" value="F:DNA binding"/>
    <property type="evidence" value="ECO:0007669"/>
    <property type="project" value="InterPro"/>
</dbReference>
<evidence type="ECO:0000313" key="3">
    <source>
        <dbReference type="Proteomes" id="UP000632766"/>
    </source>
</evidence>
<name>A0A8J7L9P7_9NOST</name>
<dbReference type="PANTHER" id="PTHR47691:SF3">
    <property type="entry name" value="HTH-TYPE TRANSCRIPTIONAL REGULATOR RV0890C-RELATED"/>
    <property type="match status" value="1"/>
</dbReference>
<dbReference type="Proteomes" id="UP000632766">
    <property type="component" value="Unassembled WGS sequence"/>
</dbReference>
<dbReference type="Gene3D" id="3.40.50.300">
    <property type="entry name" value="P-loop containing nucleotide triphosphate hydrolases"/>
    <property type="match status" value="1"/>
</dbReference>
<dbReference type="PROSITE" id="PS50943">
    <property type="entry name" value="HTH_CROC1"/>
    <property type="match status" value="1"/>
</dbReference>
<dbReference type="EMBL" id="JAECZC010000007">
    <property type="protein sequence ID" value="MBH8561711.1"/>
    <property type="molecule type" value="Genomic_DNA"/>
</dbReference>
<dbReference type="SUPFAM" id="SSF47413">
    <property type="entry name" value="lambda repressor-like DNA-binding domains"/>
    <property type="match status" value="1"/>
</dbReference>
<sequence length="735" mass="85365">MSQRSLQVATAYLTTVKLALKPKGYGNQKALADAVGCSRDTVRKFLRGDRIDYSYFVDICEQLGFEWQDIILKERDIPHNLPKPTYSTFVGRETEKKRLLELLSFDHAAPIITVDGIGGVGKTALAMEVAYQCLKASQNNLPDTPTFDAIIFTSAKLERLLPIGILPTSQQQRNLSNIFRAIANTLKDDTIITEVALQEQLNSVHKSLAKQRTLLIVDNLETIDDKESVLSFLVDLPPTVKSIITTREQKSIYVHIRLTSLPEAKGLQLIQQELKAKGDKGICLTEDEQIKLYKGTNGIPIVIVYAIGRLADSRTFETVLNDLQSAEGDVAHFLFTKDAKSLREKPTHKILMALAIFQDAPVRDALAAIAGLQTEPFFKVNDYLEHLQQISLVSQRDGRYSILSLTRYYILAELAAYPNWEKEARERWVEWYLNFAKKTVGVDWGPTKDGYFQLKEEWGNLMNVIEWCAAKKDYKNVTNFWQYLYEPAYIYDYWRERIRWMEWLIEEAKLRGDWVSFVKIATNVSWSYIRFYSRKNLKIASDLLMRSWELRHHVNLIDQDFIAHNIAQLYIVQEEYSEARIWLDRQEEIIHLADMEERYQIRRLTTVLYSRAEILFYEKNYDRAKIMFKQVSLQARGIDWQRYNNYAQNWLADIAIIKGELSYAEELLQTGLEMAERNSFKRRIFCYQISYARLDKAKGNFKEACKWAEQALDGFNQLGMIREAEEVKYFLTTIV</sequence>
<dbReference type="RefSeq" id="WP_198123715.1">
    <property type="nucleotide sequence ID" value="NZ_JAECZC010000007.1"/>
</dbReference>
<organism evidence="2 3">
    <name type="scientific">Amazonocrinis nigriterrae CENA67</name>
    <dbReference type="NCBI Taxonomy" id="2794033"/>
    <lineage>
        <taxon>Bacteria</taxon>
        <taxon>Bacillati</taxon>
        <taxon>Cyanobacteriota</taxon>
        <taxon>Cyanophyceae</taxon>
        <taxon>Nostocales</taxon>
        <taxon>Nostocaceae</taxon>
        <taxon>Amazonocrinis</taxon>
        <taxon>Amazonocrinis nigriterrae</taxon>
    </lineage>
</organism>
<proteinExistence type="predicted"/>
<dbReference type="InterPro" id="IPR011990">
    <property type="entry name" value="TPR-like_helical_dom_sf"/>
</dbReference>
<gene>
    <name evidence="2" type="ORF">I8748_05875</name>
</gene>
<evidence type="ECO:0000313" key="2">
    <source>
        <dbReference type="EMBL" id="MBH8561711.1"/>
    </source>
</evidence>
<evidence type="ECO:0000259" key="1">
    <source>
        <dbReference type="PROSITE" id="PS50943"/>
    </source>
</evidence>
<dbReference type="Pfam" id="PF13191">
    <property type="entry name" value="AAA_16"/>
    <property type="match status" value="1"/>
</dbReference>
<feature type="domain" description="HTH cro/C1-type" evidence="1">
    <location>
        <begin position="28"/>
        <end position="70"/>
    </location>
</feature>
<dbReference type="GO" id="GO:0005524">
    <property type="term" value="F:ATP binding"/>
    <property type="evidence" value="ECO:0007669"/>
    <property type="project" value="UniProtKB-KW"/>
</dbReference>
<dbReference type="InterPro" id="IPR010982">
    <property type="entry name" value="Lambda_DNA-bd_dom_sf"/>
</dbReference>
<dbReference type="PANTHER" id="PTHR47691">
    <property type="entry name" value="REGULATOR-RELATED"/>
    <property type="match status" value="1"/>
</dbReference>
<dbReference type="SUPFAM" id="SSF48452">
    <property type="entry name" value="TPR-like"/>
    <property type="match status" value="1"/>
</dbReference>
<protein>
    <submittedName>
        <fullName evidence="2">ATP-binding protein</fullName>
    </submittedName>
</protein>
<keyword evidence="3" id="KW-1185">Reference proteome</keyword>
<keyword evidence="2" id="KW-0547">Nucleotide-binding</keyword>
<keyword evidence="2" id="KW-0067">ATP-binding</keyword>
<accession>A0A8J7L9P7</accession>
<dbReference type="Gene3D" id="1.25.40.10">
    <property type="entry name" value="Tetratricopeptide repeat domain"/>
    <property type="match status" value="1"/>
</dbReference>
<dbReference type="AlphaFoldDB" id="A0A8J7L9P7"/>
<reference evidence="2 3" key="1">
    <citation type="journal article" date="2021" name="Int. J. Syst. Evol. Microbiol.">
        <title>Amazonocrinis nigriterrae gen. nov., sp. nov., Atlanticothrix silvestris gen. nov., sp. nov. and Dendronalium phyllosphericum gen. nov., sp. nov., nostocacean cyanobacteria from Brazilian environments.</title>
        <authorList>
            <person name="Alvarenga D.O."/>
            <person name="Andreote A.P.D."/>
            <person name="Branco L.H.Z."/>
            <person name="Delbaje E."/>
            <person name="Cruz R.B."/>
            <person name="Varani A.M."/>
            <person name="Fiore M.F."/>
        </authorList>
    </citation>
    <scope>NUCLEOTIDE SEQUENCE [LARGE SCALE GENOMIC DNA]</scope>
    <source>
        <strain evidence="2 3">CENA67</strain>
    </source>
</reference>
<dbReference type="InterPro" id="IPR027417">
    <property type="entry name" value="P-loop_NTPase"/>
</dbReference>
<dbReference type="SUPFAM" id="SSF52540">
    <property type="entry name" value="P-loop containing nucleoside triphosphate hydrolases"/>
    <property type="match status" value="1"/>
</dbReference>
<dbReference type="GO" id="GO:0043531">
    <property type="term" value="F:ADP binding"/>
    <property type="evidence" value="ECO:0007669"/>
    <property type="project" value="InterPro"/>
</dbReference>
<comment type="caution">
    <text evidence="2">The sequence shown here is derived from an EMBL/GenBank/DDBJ whole genome shotgun (WGS) entry which is preliminary data.</text>
</comment>